<dbReference type="AlphaFoldDB" id="A0A8K0G6F1"/>
<dbReference type="PANTHER" id="PTHR46165">
    <property type="entry name" value="SET AND MYND DOMAIN-CONTAINING PROTEIN 4"/>
    <property type="match status" value="1"/>
</dbReference>
<dbReference type="InterPro" id="IPR011990">
    <property type="entry name" value="TPR-like_helical_dom_sf"/>
</dbReference>
<feature type="domain" description="MYND-type" evidence="7">
    <location>
        <begin position="292"/>
        <end position="331"/>
    </location>
</feature>
<keyword evidence="9" id="KW-1185">Reference proteome</keyword>
<evidence type="ECO:0000256" key="2">
    <source>
        <dbReference type="ARBA" id="ARBA00022679"/>
    </source>
</evidence>
<name>A0A8K0G6F1_IGNLU</name>
<dbReference type="GO" id="GO:0005634">
    <property type="term" value="C:nucleus"/>
    <property type="evidence" value="ECO:0007669"/>
    <property type="project" value="TreeGrafter"/>
</dbReference>
<dbReference type="GO" id="GO:0032259">
    <property type="term" value="P:methylation"/>
    <property type="evidence" value="ECO:0007669"/>
    <property type="project" value="UniProtKB-KW"/>
</dbReference>
<dbReference type="Proteomes" id="UP000801492">
    <property type="component" value="Unassembled WGS sequence"/>
</dbReference>
<proteinExistence type="predicted"/>
<accession>A0A8K0G6F1</accession>
<keyword evidence="1" id="KW-0489">Methyltransferase</keyword>
<keyword evidence="5" id="KW-0863">Zinc-finger</keyword>
<dbReference type="InterPro" id="IPR002893">
    <property type="entry name" value="Znf_MYND"/>
</dbReference>
<evidence type="ECO:0000256" key="5">
    <source>
        <dbReference type="ARBA" id="ARBA00022771"/>
    </source>
</evidence>
<evidence type="ECO:0000313" key="9">
    <source>
        <dbReference type="Proteomes" id="UP000801492"/>
    </source>
</evidence>
<dbReference type="CDD" id="cd10536">
    <property type="entry name" value="SET_SMYD4"/>
    <property type="match status" value="1"/>
</dbReference>
<dbReference type="InterPro" id="IPR046341">
    <property type="entry name" value="SET_dom_sf"/>
</dbReference>
<reference evidence="8" key="1">
    <citation type="submission" date="2019-08" db="EMBL/GenBank/DDBJ databases">
        <title>The genome of the North American firefly Photinus pyralis.</title>
        <authorList>
            <consortium name="Photinus pyralis genome working group"/>
            <person name="Fallon T.R."/>
            <person name="Sander Lower S.E."/>
            <person name="Weng J.-K."/>
        </authorList>
    </citation>
    <scope>NUCLEOTIDE SEQUENCE</scope>
    <source>
        <strain evidence="8">TRF0915ILg1</strain>
        <tissue evidence="8">Whole body</tissue>
    </source>
</reference>
<evidence type="ECO:0000256" key="4">
    <source>
        <dbReference type="ARBA" id="ARBA00022723"/>
    </source>
</evidence>
<dbReference type="GO" id="GO:0042051">
    <property type="term" value="P:compound eye photoreceptor development"/>
    <property type="evidence" value="ECO:0007669"/>
    <property type="project" value="TreeGrafter"/>
</dbReference>
<sequence>MGSQFVDKDYLVRCSQKTLQTNEKGFFLQFANHVAEVAGKNWIKNVFGKLKTDRERIRIIFEYKPVKDAICETLLHVQEIYRKKSAEVSQKRRLQAEELLQKKEYAKALILGSQSILRAPPTGENPKIDDGFTLALSFWTRSKILMELKKYSWALQDVQAATKEGLPDNLKAEVFSRMAVCYKGMGEHNRAKISFALAERMLEGNTTELNKMQEYKATEYKEEKEIDRRVLPNVSGSPHKEFSSATEKISLKEEKGMGRYVVAKEEINTGDTIVVEPPYAACLLPDSFSTHCHHCFERLVAPVGCPDCSNIAFCKAECRDIAVSTYHKYECHFLDLLIGSGMSILCHTALRMITQNPLKKCLEACNNQSEEEIFKLCANSNLRPPEDFFQRSIMAIFLLRSLQKGGYFEDSEANENVVPNEEELCIGELLLFYLQMLQFNAHEIYETRHETTHRFRTAKNGYIAVGVYPTVALFNHDCYPAVTR</sequence>
<dbReference type="InterPro" id="IPR052097">
    <property type="entry name" value="SET-MYND_domain_protein"/>
</dbReference>
<organism evidence="8 9">
    <name type="scientific">Ignelater luminosus</name>
    <name type="common">Cucubano</name>
    <name type="synonym">Pyrophorus luminosus</name>
    <dbReference type="NCBI Taxonomy" id="2038154"/>
    <lineage>
        <taxon>Eukaryota</taxon>
        <taxon>Metazoa</taxon>
        <taxon>Ecdysozoa</taxon>
        <taxon>Arthropoda</taxon>
        <taxon>Hexapoda</taxon>
        <taxon>Insecta</taxon>
        <taxon>Pterygota</taxon>
        <taxon>Neoptera</taxon>
        <taxon>Endopterygota</taxon>
        <taxon>Coleoptera</taxon>
        <taxon>Polyphaga</taxon>
        <taxon>Elateriformia</taxon>
        <taxon>Elateroidea</taxon>
        <taxon>Elateridae</taxon>
        <taxon>Agrypninae</taxon>
        <taxon>Pyrophorini</taxon>
        <taxon>Ignelater</taxon>
    </lineage>
</organism>
<dbReference type="SUPFAM" id="SSF82199">
    <property type="entry name" value="SET domain"/>
    <property type="match status" value="2"/>
</dbReference>
<dbReference type="EMBL" id="VTPC01008047">
    <property type="protein sequence ID" value="KAF2893355.1"/>
    <property type="molecule type" value="Genomic_DNA"/>
</dbReference>
<dbReference type="Pfam" id="PF01753">
    <property type="entry name" value="zf-MYND"/>
    <property type="match status" value="1"/>
</dbReference>
<dbReference type="GO" id="GO:0008168">
    <property type="term" value="F:methyltransferase activity"/>
    <property type="evidence" value="ECO:0007669"/>
    <property type="project" value="UniProtKB-KW"/>
</dbReference>
<evidence type="ECO:0000313" key="8">
    <source>
        <dbReference type="EMBL" id="KAF2893355.1"/>
    </source>
</evidence>
<dbReference type="SUPFAM" id="SSF48452">
    <property type="entry name" value="TPR-like"/>
    <property type="match status" value="1"/>
</dbReference>
<dbReference type="OrthoDB" id="1028014at2759"/>
<evidence type="ECO:0000256" key="3">
    <source>
        <dbReference type="ARBA" id="ARBA00022691"/>
    </source>
</evidence>
<dbReference type="GO" id="GO:0008270">
    <property type="term" value="F:zinc ion binding"/>
    <property type="evidence" value="ECO:0007669"/>
    <property type="project" value="UniProtKB-KW"/>
</dbReference>
<dbReference type="GO" id="GO:0042826">
    <property type="term" value="F:histone deacetylase binding"/>
    <property type="evidence" value="ECO:0007669"/>
    <property type="project" value="TreeGrafter"/>
</dbReference>
<keyword evidence="3" id="KW-0949">S-adenosyl-L-methionine</keyword>
<dbReference type="PANTHER" id="PTHR46165:SF5">
    <property type="entry name" value="RE32936P"/>
    <property type="match status" value="1"/>
</dbReference>
<evidence type="ECO:0000256" key="1">
    <source>
        <dbReference type="ARBA" id="ARBA00022603"/>
    </source>
</evidence>
<gene>
    <name evidence="8" type="ORF">ILUMI_12818</name>
</gene>
<keyword evidence="4" id="KW-0479">Metal-binding</keyword>
<keyword evidence="6" id="KW-0862">Zinc</keyword>
<comment type="caution">
    <text evidence="8">The sequence shown here is derived from an EMBL/GenBank/DDBJ whole genome shotgun (WGS) entry which is preliminary data.</text>
</comment>
<dbReference type="InterPro" id="IPR044421">
    <property type="entry name" value="SMYD4_SET"/>
</dbReference>
<dbReference type="GO" id="GO:0005737">
    <property type="term" value="C:cytoplasm"/>
    <property type="evidence" value="ECO:0007669"/>
    <property type="project" value="TreeGrafter"/>
</dbReference>
<protein>
    <recommendedName>
        <fullName evidence="7">MYND-type domain-containing protein</fullName>
    </recommendedName>
</protein>
<evidence type="ECO:0000256" key="6">
    <source>
        <dbReference type="ARBA" id="ARBA00022833"/>
    </source>
</evidence>
<keyword evidence="2" id="KW-0808">Transferase</keyword>
<evidence type="ECO:0000259" key="7">
    <source>
        <dbReference type="Pfam" id="PF01753"/>
    </source>
</evidence>
<dbReference type="Gene3D" id="1.25.40.10">
    <property type="entry name" value="Tetratricopeptide repeat domain"/>
    <property type="match status" value="1"/>
</dbReference>